<dbReference type="InterPro" id="IPR043129">
    <property type="entry name" value="ATPase_NBD"/>
</dbReference>
<dbReference type="GO" id="GO:0061711">
    <property type="term" value="F:tRNA N(6)-L-threonylcarbamoyladenine synthase activity"/>
    <property type="evidence" value="ECO:0007669"/>
    <property type="project" value="UniProtKB-EC"/>
</dbReference>
<keyword evidence="9" id="KW-1185">Reference proteome</keyword>
<keyword evidence="2" id="KW-0808">Transferase</keyword>
<feature type="domain" description="Gcp-like" evidence="7">
    <location>
        <begin position="84"/>
        <end position="344"/>
    </location>
</feature>
<dbReference type="AlphaFoldDB" id="D8M9I1"/>
<gene>
    <name evidence="8" type="ORF">GSBLH_T00004424001</name>
</gene>
<name>D8M9I1_BLAHO</name>
<dbReference type="Gene3D" id="3.30.420.40">
    <property type="match status" value="2"/>
</dbReference>
<evidence type="ECO:0000313" key="8">
    <source>
        <dbReference type="EMBL" id="CBK24720.2"/>
    </source>
</evidence>
<dbReference type="SUPFAM" id="SSF53067">
    <property type="entry name" value="Actin-like ATPase domain"/>
    <property type="match status" value="2"/>
</dbReference>
<dbReference type="PANTHER" id="PTHR11735:SF6">
    <property type="entry name" value="TRNA N6-ADENOSINE THREONYLCARBAMOYLTRANSFERASE, MITOCHONDRIAL"/>
    <property type="match status" value="1"/>
</dbReference>
<dbReference type="PANTHER" id="PTHR11735">
    <property type="entry name" value="TRNA N6-ADENOSINE THREONYLCARBAMOYLTRANSFERASE"/>
    <property type="match status" value="1"/>
</dbReference>
<dbReference type="RefSeq" id="XP_012898768.1">
    <property type="nucleotide sequence ID" value="XM_013043314.1"/>
</dbReference>
<dbReference type="GO" id="GO:0046872">
    <property type="term" value="F:metal ion binding"/>
    <property type="evidence" value="ECO:0007669"/>
    <property type="project" value="UniProtKB-KW"/>
</dbReference>
<evidence type="ECO:0000313" key="9">
    <source>
        <dbReference type="Proteomes" id="UP000008312"/>
    </source>
</evidence>
<dbReference type="InterPro" id="IPR017861">
    <property type="entry name" value="KAE1/TsaD"/>
</dbReference>
<reference evidence="8" key="1">
    <citation type="submission" date="2010-02" db="EMBL/GenBank/DDBJ databases">
        <title>Sequencing and annotation of the Blastocystis hominis genome.</title>
        <authorList>
            <person name="Wincker P."/>
        </authorList>
    </citation>
    <scope>NUCLEOTIDE SEQUENCE</scope>
    <source>
        <strain evidence="8">Singapore isolate B</strain>
    </source>
</reference>
<evidence type="ECO:0000256" key="1">
    <source>
        <dbReference type="ARBA" id="ARBA00012156"/>
    </source>
</evidence>
<accession>D8M9I1</accession>
<dbReference type="GO" id="GO:0008033">
    <property type="term" value="P:tRNA processing"/>
    <property type="evidence" value="ECO:0007669"/>
    <property type="project" value="UniProtKB-KW"/>
</dbReference>
<dbReference type="GO" id="GO:0005739">
    <property type="term" value="C:mitochondrion"/>
    <property type="evidence" value="ECO:0007669"/>
    <property type="project" value="TreeGrafter"/>
</dbReference>
<proteinExistence type="predicted"/>
<evidence type="ECO:0000256" key="3">
    <source>
        <dbReference type="ARBA" id="ARBA00022694"/>
    </source>
</evidence>
<keyword evidence="5" id="KW-0012">Acyltransferase</keyword>
<dbReference type="PRINTS" id="PR00789">
    <property type="entry name" value="OSIALOPTASE"/>
</dbReference>
<evidence type="ECO:0000256" key="6">
    <source>
        <dbReference type="ARBA" id="ARBA00048117"/>
    </source>
</evidence>
<dbReference type="EC" id="2.3.1.234" evidence="1"/>
<evidence type="ECO:0000256" key="2">
    <source>
        <dbReference type="ARBA" id="ARBA00022679"/>
    </source>
</evidence>
<dbReference type="Pfam" id="PF00814">
    <property type="entry name" value="TsaD"/>
    <property type="match status" value="1"/>
</dbReference>
<sequence length="352" mass="39330">MYRNFGNNIFGSIQLQTFSQSQSIFYFACSQMFAFPKRIATSLWARRDNFCMRTFAIQGKRAVLGIETSCDDTCAAVVLEDGTIIHSAQTSQHRENQQKGGVVPSIAAQNHRHNLPIVVEEVLQHATVDTIDAVALTIGPGLAPCLGAGLDFCKQFCSEFHKPLIPVHHMEAHAMVPTRTSCLFYPSLSFLISGGHTQLLYCSDHLHPFLEVGSSLDDACGECIDKVVREILRLTPSIHTPKHGGAQLSEWSTQYQTHKAQKNPREPDFPAFPLPLARRPTADFSFAGLKTHSIRVIHQLHAANKLDEPTVERFAFEFERAIVRHLVNKLQRATNAFPEVRSLVHFVEICDS</sequence>
<keyword evidence="3" id="KW-0819">tRNA processing</keyword>
<dbReference type="InParanoid" id="D8M9I1"/>
<evidence type="ECO:0000256" key="5">
    <source>
        <dbReference type="ARBA" id="ARBA00023315"/>
    </source>
</evidence>
<dbReference type="EMBL" id="FN668688">
    <property type="protein sequence ID" value="CBK24720.2"/>
    <property type="molecule type" value="Genomic_DNA"/>
</dbReference>
<comment type="catalytic activity">
    <reaction evidence="6">
        <text>L-threonylcarbamoyladenylate + adenosine(37) in tRNA = N(6)-L-threonylcarbamoyladenosine(37) in tRNA + AMP + H(+)</text>
        <dbReference type="Rhea" id="RHEA:37059"/>
        <dbReference type="Rhea" id="RHEA-COMP:10162"/>
        <dbReference type="Rhea" id="RHEA-COMP:10163"/>
        <dbReference type="ChEBI" id="CHEBI:15378"/>
        <dbReference type="ChEBI" id="CHEBI:73682"/>
        <dbReference type="ChEBI" id="CHEBI:74411"/>
        <dbReference type="ChEBI" id="CHEBI:74418"/>
        <dbReference type="ChEBI" id="CHEBI:456215"/>
        <dbReference type="EC" id="2.3.1.234"/>
    </reaction>
</comment>
<protein>
    <recommendedName>
        <fullName evidence="1">N(6)-L-threonylcarbamoyladenine synthase</fullName>
        <ecNumber evidence="1">2.3.1.234</ecNumber>
    </recommendedName>
</protein>
<dbReference type="GeneID" id="24921451"/>
<dbReference type="InterPro" id="IPR000905">
    <property type="entry name" value="Gcp-like_dom"/>
</dbReference>
<organism evidence="8">
    <name type="scientific">Blastocystis hominis</name>
    <dbReference type="NCBI Taxonomy" id="12968"/>
    <lineage>
        <taxon>Eukaryota</taxon>
        <taxon>Sar</taxon>
        <taxon>Stramenopiles</taxon>
        <taxon>Bigyra</taxon>
        <taxon>Opalozoa</taxon>
        <taxon>Opalinata</taxon>
        <taxon>Blastocystidae</taxon>
        <taxon>Blastocystis</taxon>
    </lineage>
</organism>
<dbReference type="Proteomes" id="UP000008312">
    <property type="component" value="Unassembled WGS sequence"/>
</dbReference>
<evidence type="ECO:0000259" key="7">
    <source>
        <dbReference type="Pfam" id="PF00814"/>
    </source>
</evidence>
<keyword evidence="4" id="KW-0479">Metal-binding</keyword>
<dbReference type="OrthoDB" id="10259622at2759"/>
<evidence type="ECO:0000256" key="4">
    <source>
        <dbReference type="ARBA" id="ARBA00022723"/>
    </source>
</evidence>